<dbReference type="Pfam" id="PF00593">
    <property type="entry name" value="TonB_dep_Rec_b-barrel"/>
    <property type="match status" value="1"/>
</dbReference>
<dbReference type="Gene3D" id="2.60.40.1120">
    <property type="entry name" value="Carboxypeptidase-like, regulatory domain"/>
    <property type="match status" value="1"/>
</dbReference>
<evidence type="ECO:0000259" key="10">
    <source>
        <dbReference type="Pfam" id="PF00593"/>
    </source>
</evidence>
<dbReference type="OrthoDB" id="9768177at2"/>
<keyword evidence="5 9" id="KW-0798">TonB box</keyword>
<dbReference type="SUPFAM" id="SSF49464">
    <property type="entry name" value="Carboxypeptidase regulatory domain-like"/>
    <property type="match status" value="1"/>
</dbReference>
<keyword evidence="12" id="KW-0675">Receptor</keyword>
<dbReference type="AlphaFoldDB" id="A0A433WQ43"/>
<feature type="domain" description="TonB-dependent receptor-like beta-barrel" evidence="10">
    <location>
        <begin position="496"/>
        <end position="888"/>
    </location>
</feature>
<evidence type="ECO:0000313" key="13">
    <source>
        <dbReference type="Proteomes" id="UP000281028"/>
    </source>
</evidence>
<dbReference type="Pfam" id="PF07715">
    <property type="entry name" value="Plug"/>
    <property type="match status" value="1"/>
</dbReference>
<feature type="domain" description="TonB-dependent receptor plug" evidence="11">
    <location>
        <begin position="226"/>
        <end position="350"/>
    </location>
</feature>
<keyword evidence="3 8" id="KW-1134">Transmembrane beta strand</keyword>
<dbReference type="NCBIfam" id="TIGR04057">
    <property type="entry name" value="SusC_RagA_signa"/>
    <property type="match status" value="1"/>
</dbReference>
<dbReference type="NCBIfam" id="TIGR04056">
    <property type="entry name" value="OMP_RagA_SusC"/>
    <property type="match status" value="1"/>
</dbReference>
<evidence type="ECO:0000256" key="2">
    <source>
        <dbReference type="ARBA" id="ARBA00022448"/>
    </source>
</evidence>
<dbReference type="Proteomes" id="UP000281028">
    <property type="component" value="Unassembled WGS sequence"/>
</dbReference>
<sequence>MQTILLRRGGVCFSMMLFSLFLICICKADEVLALYRIDPGSRKVTVSGASLPLRSVFKAIKSQTGFTMMYNSDASGINGSERINIDFHEEKLDNVLAYIFRGKNLEWMYNDVAIVVRRRENVAAKKNDSSGTKIPLLEGKVVAADGSPVIGATVKVKGTGNGATTDEEGQFKIPAVPENAWLIVSFIGYKTNETAVKHKKMIVVLTQDVSTLDEAIVVGYGLTTQRFNTGSVSRITSKDIQDQPVGNPLQALQGRMTGVMVTNSSGLPGSDVSIQIRGINSIAAGQDPLYIVDGVPFGSTPLNQWNGSLQTASGSLSPFNSINPADIESIEVLKDADATAIYGSRAANGVILITTKKGKAGRTKLDMNVYSGQSKATHLVPTLDTRQYLELRKEAFTSDGVNPTAGNAPDLKIFSPDAYTDFQKMLIGNTAKVTDAQVSISGGNQHTRFWMGGNYRNESTIFAGDARYIRGGGKLALDHNSINNRFAANVSVSYTADNNRGLPSGFNFALYPNYPLYDSTGRLNWIGGSNPLANTMNTAVSKTNLITGNAQFKYKVIPSLSLQLNLGYNSQHLNSLLMFPKSAKDPTAWDNYNEAKFGDNTTTTYIIEPQANYIRDIGRGQLHVLAGGTWQYSNTNSLFIAAENFSSDALLQNLSSAGNISQLYPPASLFTEYKYLSFFGRATYNFNEKYIVNASFRRDGSSRFGPGKQFGNFGAVGAAWIFSKERFIEDNFPVISFGKLRASYGLVGNDQIPDYQYLSTYRSGSTYQGNAGLSPARVTNPDYSWERNRKLEVGLELGALKDRILLTASWFSNRSDNQLVGYMLPSQTGFLSYQANFPALVQNKGWEFTLNTINHKSGAWIWKSSFNISFTDNKLISFPGLAGSSYADTYVEGRSLSIVRGYHYLRVDPGTGVPVFASASGKDTSLPAYATDRGIMGKTMPDFFGGFSNSLSCKGFQLDFLFQFVKQEGYSPFYWPGVTKALPDEAINRWRKPGDNTDVPVATTLRANNAAGNAYLPYILSDRFWGDASYIRLKNVSLSYSLPIAWLRHARMSQGRIYLQGQNLLTFTGYKGSDPESPRQLYTTPMIKTITIGTQIVF</sequence>
<gene>
    <name evidence="12" type="ORF">ECE50_008925</name>
</gene>
<evidence type="ECO:0000256" key="1">
    <source>
        <dbReference type="ARBA" id="ARBA00004571"/>
    </source>
</evidence>
<evidence type="ECO:0000256" key="4">
    <source>
        <dbReference type="ARBA" id="ARBA00022692"/>
    </source>
</evidence>
<evidence type="ECO:0000256" key="6">
    <source>
        <dbReference type="ARBA" id="ARBA00023136"/>
    </source>
</evidence>
<dbReference type="GO" id="GO:0009279">
    <property type="term" value="C:cell outer membrane"/>
    <property type="evidence" value="ECO:0007669"/>
    <property type="project" value="UniProtKB-SubCell"/>
</dbReference>
<evidence type="ECO:0000256" key="5">
    <source>
        <dbReference type="ARBA" id="ARBA00023077"/>
    </source>
</evidence>
<evidence type="ECO:0000256" key="7">
    <source>
        <dbReference type="ARBA" id="ARBA00023237"/>
    </source>
</evidence>
<keyword evidence="13" id="KW-1185">Reference proteome</keyword>
<dbReference type="InterPro" id="IPR036942">
    <property type="entry name" value="Beta-barrel_TonB_sf"/>
</dbReference>
<protein>
    <submittedName>
        <fullName evidence="12">TonB-dependent receptor</fullName>
    </submittedName>
</protein>
<dbReference type="InterPro" id="IPR000531">
    <property type="entry name" value="Beta-barrel_TonB"/>
</dbReference>
<dbReference type="InterPro" id="IPR012910">
    <property type="entry name" value="Plug_dom"/>
</dbReference>
<dbReference type="InterPro" id="IPR023996">
    <property type="entry name" value="TonB-dep_OMP_SusC/RagA"/>
</dbReference>
<dbReference type="InterPro" id="IPR039426">
    <property type="entry name" value="TonB-dep_rcpt-like"/>
</dbReference>
<keyword evidence="4 8" id="KW-0812">Transmembrane</keyword>
<dbReference type="InterPro" id="IPR037066">
    <property type="entry name" value="Plug_dom_sf"/>
</dbReference>
<keyword evidence="2 8" id="KW-0813">Transport</keyword>
<keyword evidence="7 8" id="KW-0998">Cell outer membrane</keyword>
<evidence type="ECO:0000256" key="8">
    <source>
        <dbReference type="PROSITE-ProRule" id="PRU01360"/>
    </source>
</evidence>
<dbReference type="PROSITE" id="PS52016">
    <property type="entry name" value="TONB_DEPENDENT_REC_3"/>
    <property type="match status" value="1"/>
</dbReference>
<dbReference type="EMBL" id="RIAR02000001">
    <property type="protein sequence ID" value="NSL86950.1"/>
    <property type="molecule type" value="Genomic_DNA"/>
</dbReference>
<dbReference type="Gene3D" id="2.170.130.10">
    <property type="entry name" value="TonB-dependent receptor, plug domain"/>
    <property type="match status" value="1"/>
</dbReference>
<evidence type="ECO:0000256" key="9">
    <source>
        <dbReference type="RuleBase" id="RU003357"/>
    </source>
</evidence>
<name>A0A433WQ43_9BACT</name>
<evidence type="ECO:0000313" key="12">
    <source>
        <dbReference type="EMBL" id="NSL86950.1"/>
    </source>
</evidence>
<dbReference type="SUPFAM" id="SSF56935">
    <property type="entry name" value="Porins"/>
    <property type="match status" value="1"/>
</dbReference>
<comment type="similarity">
    <text evidence="8 9">Belongs to the TonB-dependent receptor family.</text>
</comment>
<dbReference type="Pfam" id="PF13715">
    <property type="entry name" value="CarbopepD_reg_2"/>
    <property type="match status" value="1"/>
</dbReference>
<comment type="subcellular location">
    <subcellularLocation>
        <location evidence="1 8">Cell outer membrane</location>
        <topology evidence="1 8">Multi-pass membrane protein</topology>
    </subcellularLocation>
</comment>
<dbReference type="InterPro" id="IPR008969">
    <property type="entry name" value="CarboxyPept-like_regulatory"/>
</dbReference>
<reference evidence="12" key="1">
    <citation type="submission" date="2020-05" db="EMBL/GenBank/DDBJ databases">
        <title>Chitinophaga laudate sp. nov., isolated from a tropical peat swamp.</title>
        <authorList>
            <person name="Goh C.B.S."/>
            <person name="Lee M.S."/>
            <person name="Parimannan S."/>
            <person name="Pasbakhsh P."/>
            <person name="Yule C.M."/>
            <person name="Rajandas H."/>
            <person name="Loke S."/>
            <person name="Croft L."/>
            <person name="Tan J.B.L."/>
        </authorList>
    </citation>
    <scope>NUCLEOTIDE SEQUENCE</scope>
    <source>
        <strain evidence="12">Mgbs1</strain>
    </source>
</reference>
<organism evidence="12 13">
    <name type="scientific">Chitinophaga solisilvae</name>
    <dbReference type="NCBI Taxonomy" id="1233460"/>
    <lineage>
        <taxon>Bacteria</taxon>
        <taxon>Pseudomonadati</taxon>
        <taxon>Bacteroidota</taxon>
        <taxon>Chitinophagia</taxon>
        <taxon>Chitinophagales</taxon>
        <taxon>Chitinophagaceae</taxon>
        <taxon>Chitinophaga</taxon>
    </lineage>
</organism>
<proteinExistence type="inferred from homology"/>
<evidence type="ECO:0000256" key="3">
    <source>
        <dbReference type="ARBA" id="ARBA00022452"/>
    </source>
</evidence>
<comment type="caution">
    <text evidence="12">The sequence shown here is derived from an EMBL/GenBank/DDBJ whole genome shotgun (WGS) entry which is preliminary data.</text>
</comment>
<dbReference type="Gene3D" id="2.40.170.20">
    <property type="entry name" value="TonB-dependent receptor, beta-barrel domain"/>
    <property type="match status" value="1"/>
</dbReference>
<evidence type="ECO:0000259" key="11">
    <source>
        <dbReference type="Pfam" id="PF07715"/>
    </source>
</evidence>
<keyword evidence="6 8" id="KW-0472">Membrane</keyword>
<accession>A0A433WQ43</accession>
<dbReference type="InterPro" id="IPR023997">
    <property type="entry name" value="TonB-dep_OMP_SusC/RagA_CS"/>
</dbReference>